<sequence>MNYNSVISKSVIFALLQKSSQMLYGVISIPIILSALGKTEYGIWIIISQLIALSYFLDLGIGNSFSRFLTRLKKKNMNFAIDKLFSTAFIFIGIISTVILFFSFIFSHEFLSIYGLDSSQIDNYNNIFLLGLVFAMIVFPFRIFTGVYLSYHKLPILDIVISAVAFSKLIILYLLYKSSLLSITSLVYVVNGMELMSFLILYYFARNFLDFNILFEKFDLRLLKIIFSFSLYNIAFSFFMFVLLQYPVFFISKYVSVDEVILFSIPIMILVSIGAILGRVGTVFTPISIELNKNYNRKKLSEMLFKYNNLISFFALTFFIILNFIGEPLIAIWLTDLSSDDITNISKIFIMISFPYLTFVGFTGIKNTLFANGLHKSLVVSNISILLFILLLLLFSPTINHIVYSFITILGLLVLSYLLKIRVFFEISFFELMYKNFILFLCILIYFVSLGVFL</sequence>
<protein>
    <recommendedName>
        <fullName evidence="9">Polysaccharide biosynthesis protein</fullName>
    </recommendedName>
</protein>
<dbReference type="PANTHER" id="PTHR30250:SF11">
    <property type="entry name" value="O-ANTIGEN TRANSPORTER-RELATED"/>
    <property type="match status" value="1"/>
</dbReference>
<keyword evidence="5 6" id="KW-0472">Membrane</keyword>
<feature type="transmembrane region" description="Helical" evidence="6">
    <location>
        <begin position="432"/>
        <end position="453"/>
    </location>
</feature>
<feature type="transmembrane region" description="Helical" evidence="6">
    <location>
        <begin position="127"/>
        <end position="149"/>
    </location>
</feature>
<dbReference type="PANTHER" id="PTHR30250">
    <property type="entry name" value="PST FAMILY PREDICTED COLANIC ACID TRANSPORTER"/>
    <property type="match status" value="1"/>
</dbReference>
<feature type="transmembrane region" description="Helical" evidence="6">
    <location>
        <begin position="402"/>
        <end position="420"/>
    </location>
</feature>
<organism evidence="7 8">
    <name type="scientific">Aliarcobacter butzleri L355</name>
    <dbReference type="NCBI Taxonomy" id="1447263"/>
    <lineage>
        <taxon>Bacteria</taxon>
        <taxon>Pseudomonadati</taxon>
        <taxon>Campylobacterota</taxon>
        <taxon>Epsilonproteobacteria</taxon>
        <taxon>Campylobacterales</taxon>
        <taxon>Arcobacteraceae</taxon>
        <taxon>Aliarcobacter</taxon>
    </lineage>
</organism>
<dbReference type="Proteomes" id="UP000035154">
    <property type="component" value="Unassembled WGS sequence"/>
</dbReference>
<evidence type="ECO:0000256" key="1">
    <source>
        <dbReference type="ARBA" id="ARBA00004651"/>
    </source>
</evidence>
<feature type="transmembrane region" description="Helical" evidence="6">
    <location>
        <begin position="260"/>
        <end position="289"/>
    </location>
</feature>
<proteinExistence type="predicted"/>
<feature type="transmembrane region" description="Helical" evidence="6">
    <location>
        <begin position="182"/>
        <end position="204"/>
    </location>
</feature>
<evidence type="ECO:0000256" key="3">
    <source>
        <dbReference type="ARBA" id="ARBA00022692"/>
    </source>
</evidence>
<keyword evidence="4 6" id="KW-1133">Transmembrane helix</keyword>
<comment type="caution">
    <text evidence="7">The sequence shown here is derived from an EMBL/GenBank/DDBJ whole genome shotgun (WGS) entry which is preliminary data.</text>
</comment>
<feature type="transmembrane region" description="Helical" evidence="6">
    <location>
        <begin position="310"/>
        <end position="333"/>
    </location>
</feature>
<evidence type="ECO:0000256" key="6">
    <source>
        <dbReference type="SAM" id="Phobius"/>
    </source>
</evidence>
<evidence type="ECO:0000313" key="7">
    <source>
        <dbReference type="EMBL" id="KLE11777.1"/>
    </source>
</evidence>
<keyword evidence="3 6" id="KW-0812">Transmembrane</keyword>
<evidence type="ECO:0000256" key="4">
    <source>
        <dbReference type="ARBA" id="ARBA00022989"/>
    </source>
</evidence>
<gene>
    <name evidence="7" type="ORF">AF80_00065</name>
</gene>
<comment type="subcellular location">
    <subcellularLocation>
        <location evidence="1">Cell membrane</location>
        <topology evidence="1">Multi-pass membrane protein</topology>
    </subcellularLocation>
</comment>
<feature type="transmembrane region" description="Helical" evidence="6">
    <location>
        <begin position="84"/>
        <end position="107"/>
    </location>
</feature>
<feature type="transmembrane region" description="Helical" evidence="6">
    <location>
        <begin position="21"/>
        <end position="37"/>
    </location>
</feature>
<name>A0A0G9KYV4_9BACT</name>
<evidence type="ECO:0008006" key="9">
    <source>
        <dbReference type="Google" id="ProtNLM"/>
    </source>
</evidence>
<dbReference type="GO" id="GO:0005886">
    <property type="term" value="C:plasma membrane"/>
    <property type="evidence" value="ECO:0007669"/>
    <property type="project" value="UniProtKB-SubCell"/>
</dbReference>
<reference evidence="7 8" key="1">
    <citation type="submission" date="2014-01" db="EMBL/GenBank/DDBJ databases">
        <title>Development of a Comparative Genomic Fingerprinting Assay for High Resolution Genotyping of Arcobacter butzleri.</title>
        <authorList>
            <person name="Webb A.L."/>
            <person name="Inglis G.D."/>
            <person name="Kruczkiewicz P."/>
            <person name="Selinger L.B."/>
            <person name="Taboada E.N."/>
        </authorList>
    </citation>
    <scope>NUCLEOTIDE SEQUENCE [LARGE SCALE GENOMIC DNA]</scope>
    <source>
        <strain evidence="7 8">L355</strain>
    </source>
</reference>
<feature type="transmembrane region" description="Helical" evidence="6">
    <location>
        <begin position="377"/>
        <end position="396"/>
    </location>
</feature>
<keyword evidence="2" id="KW-1003">Cell membrane</keyword>
<feature type="transmembrane region" description="Helical" evidence="6">
    <location>
        <begin position="225"/>
        <end position="248"/>
    </location>
</feature>
<feature type="transmembrane region" description="Helical" evidence="6">
    <location>
        <begin position="345"/>
        <end position="365"/>
    </location>
</feature>
<dbReference type="RefSeq" id="WP_046997601.1">
    <property type="nucleotide sequence ID" value="NZ_JAIW01000002.1"/>
</dbReference>
<feature type="transmembrane region" description="Helical" evidence="6">
    <location>
        <begin position="156"/>
        <end position="176"/>
    </location>
</feature>
<accession>A0A0G9KYV4</accession>
<evidence type="ECO:0000256" key="5">
    <source>
        <dbReference type="ARBA" id="ARBA00023136"/>
    </source>
</evidence>
<dbReference type="PATRIC" id="fig|1447263.3.peg.13"/>
<feature type="transmembrane region" description="Helical" evidence="6">
    <location>
        <begin position="43"/>
        <end position="63"/>
    </location>
</feature>
<evidence type="ECO:0000313" key="8">
    <source>
        <dbReference type="Proteomes" id="UP000035154"/>
    </source>
</evidence>
<evidence type="ECO:0000256" key="2">
    <source>
        <dbReference type="ARBA" id="ARBA00022475"/>
    </source>
</evidence>
<dbReference type="InterPro" id="IPR050833">
    <property type="entry name" value="Poly_Biosynth_Transport"/>
</dbReference>
<dbReference type="EMBL" id="JAIW01000002">
    <property type="protein sequence ID" value="KLE11777.1"/>
    <property type="molecule type" value="Genomic_DNA"/>
</dbReference>
<dbReference type="AlphaFoldDB" id="A0A0G9KYV4"/>